<evidence type="ECO:0000313" key="3">
    <source>
        <dbReference type="Proteomes" id="UP001176961"/>
    </source>
</evidence>
<reference evidence="2" key="1">
    <citation type="submission" date="2023-07" db="EMBL/GenBank/DDBJ databases">
        <authorList>
            <consortium name="CYATHOMIX"/>
        </authorList>
    </citation>
    <scope>NUCLEOTIDE SEQUENCE</scope>
    <source>
        <strain evidence="2">N/A</strain>
    </source>
</reference>
<evidence type="ECO:0000256" key="1">
    <source>
        <dbReference type="SAM" id="SignalP"/>
    </source>
</evidence>
<dbReference type="EMBL" id="CATQJL010000001">
    <property type="protein sequence ID" value="CAJ0588268.1"/>
    <property type="molecule type" value="Genomic_DNA"/>
</dbReference>
<accession>A0AA36DKW8</accession>
<protein>
    <submittedName>
        <fullName evidence="2">Uncharacterized protein</fullName>
    </submittedName>
</protein>
<dbReference type="AlphaFoldDB" id="A0AA36DKW8"/>
<name>A0AA36DKW8_CYLNA</name>
<dbReference type="Proteomes" id="UP001176961">
    <property type="component" value="Unassembled WGS sequence"/>
</dbReference>
<organism evidence="2 3">
    <name type="scientific">Cylicocyclus nassatus</name>
    <name type="common">Nematode worm</name>
    <dbReference type="NCBI Taxonomy" id="53992"/>
    <lineage>
        <taxon>Eukaryota</taxon>
        <taxon>Metazoa</taxon>
        <taxon>Ecdysozoa</taxon>
        <taxon>Nematoda</taxon>
        <taxon>Chromadorea</taxon>
        <taxon>Rhabditida</taxon>
        <taxon>Rhabditina</taxon>
        <taxon>Rhabditomorpha</taxon>
        <taxon>Strongyloidea</taxon>
        <taxon>Strongylidae</taxon>
        <taxon>Cylicocyclus</taxon>
    </lineage>
</organism>
<proteinExistence type="predicted"/>
<evidence type="ECO:0000313" key="2">
    <source>
        <dbReference type="EMBL" id="CAJ0588268.1"/>
    </source>
</evidence>
<feature type="chain" id="PRO_5041205305" evidence="1">
    <location>
        <begin position="19"/>
        <end position="100"/>
    </location>
</feature>
<gene>
    <name evidence="2" type="ORF">CYNAS_LOCUS251</name>
</gene>
<sequence>MKFFVLLILTALYVEIHARRLCRMMRKRYQCQSDGSCVMVRLCWPQSNSYITYDLCVSKCGKKSGACTTCALCAQTPEITTLCTDYCEKKIETIAPRTTP</sequence>
<comment type="caution">
    <text evidence="2">The sequence shown here is derived from an EMBL/GenBank/DDBJ whole genome shotgun (WGS) entry which is preliminary data.</text>
</comment>
<keyword evidence="3" id="KW-1185">Reference proteome</keyword>
<feature type="signal peptide" evidence="1">
    <location>
        <begin position="1"/>
        <end position="18"/>
    </location>
</feature>
<keyword evidence="1" id="KW-0732">Signal</keyword>